<dbReference type="Proteomes" id="UP001149079">
    <property type="component" value="Unassembled WGS sequence"/>
</dbReference>
<dbReference type="SUPFAM" id="SSF52540">
    <property type="entry name" value="P-loop containing nucleoside triphosphate hydrolases"/>
    <property type="match status" value="1"/>
</dbReference>
<dbReference type="Pfam" id="PF21530">
    <property type="entry name" value="Pif1_2B_dom"/>
    <property type="match status" value="1"/>
</dbReference>
<protein>
    <recommendedName>
        <fullName evidence="1">DNA helicase Pif1-like 2B domain-containing protein</fullName>
    </recommendedName>
</protein>
<dbReference type="PANTHER" id="PTHR23274:SF51">
    <property type="entry name" value="OS03G0423850 PROTEIN"/>
    <property type="match status" value="1"/>
</dbReference>
<dbReference type="InterPro" id="IPR027417">
    <property type="entry name" value="P-loop_NTPase"/>
</dbReference>
<keyword evidence="3" id="KW-1185">Reference proteome</keyword>
<organism evidence="2 3">
    <name type="scientific">Penicillium bovifimosum</name>
    <dbReference type="NCBI Taxonomy" id="126998"/>
    <lineage>
        <taxon>Eukaryota</taxon>
        <taxon>Fungi</taxon>
        <taxon>Dikarya</taxon>
        <taxon>Ascomycota</taxon>
        <taxon>Pezizomycotina</taxon>
        <taxon>Eurotiomycetes</taxon>
        <taxon>Eurotiomycetidae</taxon>
        <taxon>Eurotiales</taxon>
        <taxon>Aspergillaceae</taxon>
        <taxon>Penicillium</taxon>
    </lineage>
</organism>
<dbReference type="AlphaFoldDB" id="A0A9W9HG22"/>
<dbReference type="EMBL" id="JAPQKL010000001">
    <property type="protein sequence ID" value="KAJ5145909.1"/>
    <property type="molecule type" value="Genomic_DNA"/>
</dbReference>
<comment type="caution">
    <text evidence="2">The sequence shown here is derived from an EMBL/GenBank/DDBJ whole genome shotgun (WGS) entry which is preliminary data.</text>
</comment>
<dbReference type="GO" id="GO:0005657">
    <property type="term" value="C:replication fork"/>
    <property type="evidence" value="ECO:0007669"/>
    <property type="project" value="TreeGrafter"/>
</dbReference>
<evidence type="ECO:0000313" key="3">
    <source>
        <dbReference type="Proteomes" id="UP001149079"/>
    </source>
</evidence>
<dbReference type="RefSeq" id="XP_056526383.1">
    <property type="nucleotide sequence ID" value="XM_056661217.1"/>
</dbReference>
<name>A0A9W9HG22_9EURO</name>
<dbReference type="InterPro" id="IPR049163">
    <property type="entry name" value="Pif1-like_2B_dom"/>
</dbReference>
<evidence type="ECO:0000259" key="1">
    <source>
        <dbReference type="Pfam" id="PF21530"/>
    </source>
</evidence>
<reference evidence="2" key="1">
    <citation type="submission" date="2022-11" db="EMBL/GenBank/DDBJ databases">
        <authorList>
            <person name="Petersen C."/>
        </authorList>
    </citation>
    <scope>NUCLEOTIDE SEQUENCE</scope>
    <source>
        <strain evidence="2">IBT 22155</strain>
    </source>
</reference>
<dbReference type="GO" id="GO:0006260">
    <property type="term" value="P:DNA replication"/>
    <property type="evidence" value="ECO:0007669"/>
    <property type="project" value="TreeGrafter"/>
</dbReference>
<dbReference type="OrthoDB" id="4332274at2759"/>
<reference evidence="2" key="2">
    <citation type="journal article" date="2023" name="IMA Fungus">
        <title>Comparative genomic study of the Penicillium genus elucidates a diverse pangenome and 15 lateral gene transfer events.</title>
        <authorList>
            <person name="Petersen C."/>
            <person name="Sorensen T."/>
            <person name="Nielsen M.R."/>
            <person name="Sondergaard T.E."/>
            <person name="Sorensen J.L."/>
            <person name="Fitzpatrick D.A."/>
            <person name="Frisvad J.C."/>
            <person name="Nielsen K.L."/>
        </authorList>
    </citation>
    <scope>NUCLEOTIDE SEQUENCE</scope>
    <source>
        <strain evidence="2">IBT 22155</strain>
    </source>
</reference>
<dbReference type="PANTHER" id="PTHR23274">
    <property type="entry name" value="DNA HELICASE-RELATED"/>
    <property type="match status" value="1"/>
</dbReference>
<sequence length="102" mass="11841">MLIRNLRQEDDLCNGTRLIITGLYDWNITARIIAGDYKAAEHTIPRVPLETTEGQLSFTLRRVQFPIRLCFAMTINKSQGQSLKRVSVLPWPAMWPIYRSYT</sequence>
<gene>
    <name evidence="2" type="ORF">N7515_000473</name>
</gene>
<feature type="domain" description="DNA helicase Pif1-like 2B" evidence="1">
    <location>
        <begin position="1"/>
        <end position="23"/>
    </location>
</feature>
<evidence type="ECO:0000313" key="2">
    <source>
        <dbReference type="EMBL" id="KAJ5145909.1"/>
    </source>
</evidence>
<accession>A0A9W9HG22</accession>
<dbReference type="GeneID" id="81400387"/>
<proteinExistence type="predicted"/>